<reference evidence="1 2" key="1">
    <citation type="submission" date="2021-02" db="EMBL/GenBank/DDBJ databases">
        <title>Alicyclobacillus curvatus sp. nov. and Alicyclobacillus mengziensis sp. nov., two acidophilic bacteria isolated from acid mine drainage.</title>
        <authorList>
            <person name="Huang Y."/>
        </authorList>
    </citation>
    <scope>NUCLEOTIDE SEQUENCE [LARGE SCALE GENOMIC DNA]</scope>
    <source>
        <strain evidence="1 2">S30H14</strain>
    </source>
</reference>
<organism evidence="1 2">
    <name type="scientific">Alicyclobacillus mengziensis</name>
    <dbReference type="NCBI Taxonomy" id="2931921"/>
    <lineage>
        <taxon>Bacteria</taxon>
        <taxon>Bacillati</taxon>
        <taxon>Bacillota</taxon>
        <taxon>Bacilli</taxon>
        <taxon>Bacillales</taxon>
        <taxon>Alicyclobacillaceae</taxon>
        <taxon>Alicyclobacillus</taxon>
    </lineage>
</organism>
<proteinExistence type="predicted"/>
<dbReference type="AlphaFoldDB" id="A0A9X7VZ30"/>
<dbReference type="KEGG" id="afx:JZ786_24395"/>
<sequence length="58" mass="6417">MATTTMFDTLLLNEEQAQKIISTPPKELAQSTVFNDVTLPESERIAHAAKVLASRKCK</sequence>
<gene>
    <name evidence="1" type="ORF">JZ786_24395</name>
</gene>
<keyword evidence="2" id="KW-1185">Reference proteome</keyword>
<dbReference type="Proteomes" id="UP000663505">
    <property type="component" value="Chromosome"/>
</dbReference>
<evidence type="ECO:0000313" key="1">
    <source>
        <dbReference type="EMBL" id="QSO47482.1"/>
    </source>
</evidence>
<evidence type="ECO:0000313" key="2">
    <source>
        <dbReference type="Proteomes" id="UP000663505"/>
    </source>
</evidence>
<protein>
    <submittedName>
        <fullName evidence="1">Uncharacterized protein</fullName>
    </submittedName>
</protein>
<accession>A0A9X7VZ30</accession>
<dbReference type="EMBL" id="CP071182">
    <property type="protein sequence ID" value="QSO47482.1"/>
    <property type="molecule type" value="Genomic_DNA"/>
</dbReference>
<dbReference type="RefSeq" id="WP_206656829.1">
    <property type="nucleotide sequence ID" value="NZ_CP071182.1"/>
</dbReference>
<name>A0A9X7VZ30_9BACL</name>